<dbReference type="InterPro" id="IPR001087">
    <property type="entry name" value="GDSL"/>
</dbReference>
<reference evidence="2 3" key="1">
    <citation type="submission" date="2017-11" db="EMBL/GenBank/DDBJ databases">
        <title>Complete genome of a free-living desiccation-tolerant cyanobacterium and its photosynthetic adaptation to extreme terrestrial habitat.</title>
        <authorList>
            <person name="Shang J."/>
        </authorList>
    </citation>
    <scope>NUCLEOTIDE SEQUENCE [LARGE SCALE GENOMIC DNA]</scope>
    <source>
        <strain evidence="2 3">CCNUN1</strain>
    </source>
</reference>
<dbReference type="InterPro" id="IPR051058">
    <property type="entry name" value="GDSL_Est/Lipase"/>
</dbReference>
<proteinExistence type="predicted"/>
<accession>A0A2K8SSK2</accession>
<dbReference type="EMBL" id="CP024785">
    <property type="protein sequence ID" value="AUB38401.1"/>
    <property type="molecule type" value="Genomic_DNA"/>
</dbReference>
<name>A0A2K8SSK2_9NOSO</name>
<dbReference type="GO" id="GO:0016788">
    <property type="term" value="F:hydrolase activity, acting on ester bonds"/>
    <property type="evidence" value="ECO:0007669"/>
    <property type="project" value="InterPro"/>
</dbReference>
<dbReference type="OrthoDB" id="5292073at2"/>
<gene>
    <name evidence="2" type="ORF">COO91_04371</name>
</gene>
<dbReference type="Proteomes" id="UP000232003">
    <property type="component" value="Chromosome"/>
</dbReference>
<evidence type="ECO:0000313" key="2">
    <source>
        <dbReference type="EMBL" id="AUB38401.1"/>
    </source>
</evidence>
<dbReference type="NCBIfam" id="TIGR02595">
    <property type="entry name" value="PEP_CTERM"/>
    <property type="match status" value="1"/>
</dbReference>
<dbReference type="PANTHER" id="PTHR45648:SF22">
    <property type="entry name" value="GDSL LIPASE_ACYLHYDROLASE FAMILY PROTEIN (AFU_ORTHOLOGUE AFUA_4G14700)"/>
    <property type="match status" value="1"/>
</dbReference>
<dbReference type="InterPro" id="IPR036514">
    <property type="entry name" value="SGNH_hydro_sf"/>
</dbReference>
<sequence>MVRSKGYNLEHNFGHGETHLSMLKNTSLKTFANAAVTSAALLCVGVHNAYAASFNSISRIYAFGDSYSDNGAALQITTGAVKAGVPGAFIFPRLDVYDSDGRWTNNPGLTSVEVLAKQENLQLTDYAVGGAKSGNGNLSTWLDQYQDTGLFGQIEQYKTEVNRVADSNGLYFIFISTNDLSERFFYNQTGSVDALADAAVNNIASGISQLAAVGAKQFFVVNSTDLAALPLFEQYSQEAAKFRDVINESLPGQLDILNKQLGVEVALYDHVAISNKIRSTPARYGFTNINDACKLLYTTDGLEPGCSTPDNYYYFDEIHPTRRVHQIIGEDMANFLDTQKTTTVPEPSTVVALISCMGMISLLRRKVHSK</sequence>
<dbReference type="RefSeq" id="WP_157816546.1">
    <property type="nucleotide sequence ID" value="NZ_CAWNNC010000001.1"/>
</dbReference>
<evidence type="ECO:0000256" key="1">
    <source>
        <dbReference type="ARBA" id="ARBA00022801"/>
    </source>
</evidence>
<dbReference type="Pfam" id="PF00657">
    <property type="entry name" value="Lipase_GDSL"/>
    <property type="match status" value="1"/>
</dbReference>
<keyword evidence="1" id="KW-0378">Hydrolase</keyword>
<organism evidence="2 3">
    <name type="scientific">Nostoc flagelliforme CCNUN1</name>
    <dbReference type="NCBI Taxonomy" id="2038116"/>
    <lineage>
        <taxon>Bacteria</taxon>
        <taxon>Bacillati</taxon>
        <taxon>Cyanobacteriota</taxon>
        <taxon>Cyanophyceae</taxon>
        <taxon>Nostocales</taxon>
        <taxon>Nostocaceae</taxon>
        <taxon>Nostoc</taxon>
    </lineage>
</organism>
<protein>
    <submittedName>
        <fullName evidence="2">Phospholipase/lecithinase/hemolysin</fullName>
    </submittedName>
</protein>
<dbReference type="SUPFAM" id="SSF52266">
    <property type="entry name" value="SGNH hydrolase"/>
    <property type="match status" value="1"/>
</dbReference>
<dbReference type="Gene3D" id="3.40.50.1110">
    <property type="entry name" value="SGNH hydrolase"/>
    <property type="match status" value="1"/>
</dbReference>
<evidence type="ECO:0000313" key="3">
    <source>
        <dbReference type="Proteomes" id="UP000232003"/>
    </source>
</evidence>
<dbReference type="InterPro" id="IPR013424">
    <property type="entry name" value="Ice-binding_C"/>
</dbReference>
<dbReference type="CDD" id="cd01846">
    <property type="entry name" value="fatty_acyltransferase_like"/>
    <property type="match status" value="1"/>
</dbReference>
<dbReference type="KEGG" id="nfl:COO91_04371"/>
<keyword evidence="3" id="KW-1185">Reference proteome</keyword>
<dbReference type="PANTHER" id="PTHR45648">
    <property type="entry name" value="GDSL LIPASE/ACYLHYDROLASE FAMILY PROTEIN (AFU_ORTHOLOGUE AFUA_4G14700)"/>
    <property type="match status" value="1"/>
</dbReference>
<dbReference type="AlphaFoldDB" id="A0A2K8SSK2"/>